<keyword evidence="2" id="KW-1185">Reference proteome</keyword>
<dbReference type="SUPFAM" id="SSF69322">
    <property type="entry name" value="Tricorn protease domain 2"/>
    <property type="match status" value="1"/>
</dbReference>
<evidence type="ECO:0000313" key="2">
    <source>
        <dbReference type="Proteomes" id="UP000094043"/>
    </source>
</evidence>
<dbReference type="RefSeq" id="XP_066066209.1">
    <property type="nucleotide sequence ID" value="XM_066210112.1"/>
</dbReference>
<dbReference type="Proteomes" id="UP000094043">
    <property type="component" value="Chromosome 1"/>
</dbReference>
<name>A0A1E3IX85_9TREE</name>
<reference evidence="1" key="3">
    <citation type="submission" date="2024-01" db="EMBL/GenBank/DDBJ databases">
        <authorList>
            <person name="Coelho M.A."/>
            <person name="David-Palma M."/>
            <person name="Shea T."/>
            <person name="Sun S."/>
            <person name="Cuomo C.A."/>
            <person name="Heitman J."/>
        </authorList>
    </citation>
    <scope>NUCLEOTIDE SEQUENCE</scope>
    <source>
        <strain evidence="1">CBS 7841</strain>
    </source>
</reference>
<dbReference type="InterPro" id="IPR001680">
    <property type="entry name" value="WD40_rpt"/>
</dbReference>
<reference evidence="1" key="1">
    <citation type="submission" date="2016-06" db="EMBL/GenBank/DDBJ databases">
        <authorList>
            <person name="Cuomo C."/>
            <person name="Litvintseva A."/>
            <person name="Heitman J."/>
            <person name="Chen Y."/>
            <person name="Sun S."/>
            <person name="Springer D."/>
            <person name="Dromer F."/>
            <person name="Young S."/>
            <person name="Zeng Q."/>
            <person name="Chapman S."/>
            <person name="Gujja S."/>
            <person name="Saif S."/>
            <person name="Birren B."/>
        </authorList>
    </citation>
    <scope>NUCLEOTIDE SEQUENCE</scope>
    <source>
        <strain evidence="1">CBS 7841</strain>
    </source>
</reference>
<dbReference type="InterPro" id="IPR015943">
    <property type="entry name" value="WD40/YVTN_repeat-like_dom_sf"/>
</dbReference>
<dbReference type="InterPro" id="IPR052778">
    <property type="entry name" value="Centrosome-WD_assoc"/>
</dbReference>
<dbReference type="GO" id="GO:1990811">
    <property type="term" value="C:MWP complex"/>
    <property type="evidence" value="ECO:0007669"/>
    <property type="project" value="TreeGrafter"/>
</dbReference>
<dbReference type="AlphaFoldDB" id="A0A1E3IX85"/>
<dbReference type="GO" id="GO:0005815">
    <property type="term" value="C:microtubule organizing center"/>
    <property type="evidence" value="ECO:0007669"/>
    <property type="project" value="TreeGrafter"/>
</dbReference>
<dbReference type="EMBL" id="CP143784">
    <property type="protein sequence ID" value="WVN85509.1"/>
    <property type="molecule type" value="Genomic_DNA"/>
</dbReference>
<accession>A0A1E3IX85</accession>
<dbReference type="GO" id="GO:1990810">
    <property type="term" value="P:microtubule anchoring at mitotic spindle pole body"/>
    <property type="evidence" value="ECO:0007669"/>
    <property type="project" value="TreeGrafter"/>
</dbReference>
<dbReference type="VEuPathDB" id="FungiDB:L203_00441"/>
<protein>
    <submittedName>
        <fullName evidence="1">Uncharacterized protein</fullName>
    </submittedName>
</protein>
<dbReference type="PANTHER" id="PTHR16220:SF0">
    <property type="entry name" value="WD REPEAT-CONTAINING PROTEIN WRAP73"/>
    <property type="match status" value="1"/>
</dbReference>
<gene>
    <name evidence="1" type="ORF">L203_100656</name>
</gene>
<dbReference type="OrthoDB" id="308690at2759"/>
<sequence>MSGVYDFSHIFNASVLAFSPGTTFIATAFHNRIVVRSTSTFQIVRTWVVAVKDTEASSSRQGQYSTTSPSSQNDPEEFEIDNLQWSGDGLYLLIHSSHAKMAWVYGLAEEIQSARIAGMSVEGLSKVEWAKSGREVLAWTDFNLKLSIYDLRTGEAKVIQGIKSNCGCYTYSPDSRYLATIEKHFGKEYTGIYDIHDSYSLIRHFGLTTTDAQGILWSPCGRYIAVWDTRLSYSLYIHSPLGPQISNFTPSSPTFLLRPEEMSGLGVRAITWAPTGRWLAVGGWDGKVRILENEGWTSICTISVGMRVSGSNTTVWREPEDWLRDTRGRGIVQFNRQPRPAPPFPILRPDLSKPNPRMGVCQISFEHSATLFLIRLESQPCVVHIYSFLPAPKSDQPVVDHLVSLVFTKEVKKAKWCPVGKKASIVTCGGGVYFWDKEAQWAEEDTTLSDIPADKHDDQSGIAEGVGIPTHAEFSAQDIQWSQDGKALAILDRSQFCLLYESETGASTKINEVVETSVTWDSMNEELSHVVEEVAACEGKPIDHPLQVSASHRLAIAR</sequence>
<dbReference type="GeneID" id="91084870"/>
<evidence type="ECO:0000313" key="1">
    <source>
        <dbReference type="EMBL" id="WVN85509.1"/>
    </source>
</evidence>
<reference evidence="1" key="2">
    <citation type="journal article" date="2022" name="Elife">
        <title>Obligate sexual reproduction of a homothallic fungus closely related to the Cryptococcus pathogenic species complex.</title>
        <authorList>
            <person name="Passer A.R."/>
            <person name="Clancey S.A."/>
            <person name="Shea T."/>
            <person name="David-Palma M."/>
            <person name="Averette A.F."/>
            <person name="Boekhout T."/>
            <person name="Porcel B.M."/>
            <person name="Nowrousian M."/>
            <person name="Cuomo C.A."/>
            <person name="Sun S."/>
            <person name="Heitman J."/>
            <person name="Coelho M.A."/>
        </authorList>
    </citation>
    <scope>NUCLEOTIDE SEQUENCE</scope>
    <source>
        <strain evidence="1">CBS 7841</strain>
    </source>
</reference>
<organism evidence="1 2">
    <name type="scientific">Cryptococcus depauperatus CBS 7841</name>
    <dbReference type="NCBI Taxonomy" id="1295531"/>
    <lineage>
        <taxon>Eukaryota</taxon>
        <taxon>Fungi</taxon>
        <taxon>Dikarya</taxon>
        <taxon>Basidiomycota</taxon>
        <taxon>Agaricomycotina</taxon>
        <taxon>Tremellomycetes</taxon>
        <taxon>Tremellales</taxon>
        <taxon>Cryptococcaceae</taxon>
        <taxon>Cryptococcus</taxon>
    </lineage>
</organism>
<dbReference type="KEGG" id="cdep:91084870"/>
<dbReference type="PANTHER" id="PTHR16220">
    <property type="entry name" value="WD REPEAT PROTEIN 8-RELATED"/>
    <property type="match status" value="1"/>
</dbReference>
<dbReference type="Gene3D" id="2.130.10.10">
    <property type="entry name" value="YVTN repeat-like/Quinoprotein amine dehydrogenase"/>
    <property type="match status" value="2"/>
</dbReference>
<dbReference type="Pfam" id="PF00400">
    <property type="entry name" value="WD40"/>
    <property type="match status" value="1"/>
</dbReference>
<proteinExistence type="predicted"/>